<evidence type="ECO:0000313" key="4">
    <source>
        <dbReference type="Proteomes" id="UP000231878"/>
    </source>
</evidence>
<dbReference type="Gene3D" id="2.30.110.20">
    <property type="entry name" value="Hcp1-like"/>
    <property type="match status" value="1"/>
</dbReference>
<dbReference type="KEGG" id="but:X994_4961"/>
<dbReference type="SUPFAM" id="SSF141452">
    <property type="entry name" value="Hcp1-like"/>
    <property type="match status" value="1"/>
</dbReference>
<gene>
    <name evidence="2" type="ORF">CWD88_21115</name>
    <name evidence="1" type="ORF">Y036_5412</name>
</gene>
<dbReference type="InterPro" id="IPR036624">
    <property type="entry name" value="Hcp1-lik_sf"/>
</dbReference>
<protein>
    <submittedName>
        <fullName evidence="2">Hcp1 family type VI secretion system effector</fullName>
    </submittedName>
</protein>
<reference evidence="1 3" key="1">
    <citation type="submission" date="2014-08" db="EMBL/GenBank/DDBJ databases">
        <authorList>
            <person name="Bunnell A."/>
            <person name="Chain P.S."/>
            <person name="Chertkov O."/>
            <person name="Currie B.J."/>
            <person name="Daligault H.E."/>
            <person name="Davenport K.W."/>
            <person name="Davis C."/>
            <person name="Gleasner C.D."/>
            <person name="Johnson S.L."/>
            <person name="Kaestli M."/>
            <person name="Koren S."/>
            <person name="Kunde Y.A."/>
            <person name="Mayo M."/>
            <person name="McMurry K.K."/>
            <person name="Price E.P."/>
            <person name="Reitenga K.G."/>
            <person name="Robison R."/>
            <person name="Rosovitz M.J."/>
            <person name="Sarovich D.S."/>
            <person name="Teshima H."/>
        </authorList>
    </citation>
    <scope>NUCLEOTIDE SEQUENCE [LARGE SCALE GENOMIC DNA]</scope>
    <source>
        <strain evidence="1 3">MSHR44</strain>
    </source>
</reference>
<dbReference type="eggNOG" id="COG3157">
    <property type="taxonomic scope" value="Bacteria"/>
</dbReference>
<dbReference type="EMBL" id="PHRB01000022">
    <property type="protein sequence ID" value="PJO64328.1"/>
    <property type="molecule type" value="Genomic_DNA"/>
</dbReference>
<evidence type="ECO:0000313" key="3">
    <source>
        <dbReference type="Proteomes" id="UP000030475"/>
    </source>
</evidence>
<dbReference type="Pfam" id="PF05638">
    <property type="entry name" value="T6SS_HCP"/>
    <property type="match status" value="1"/>
</dbReference>
<dbReference type="GeneID" id="93064327"/>
<dbReference type="AlphaFoldDB" id="A0A069BFI9"/>
<evidence type="ECO:0000313" key="2">
    <source>
        <dbReference type="EMBL" id="PJO64328.1"/>
    </source>
</evidence>
<dbReference type="PANTHER" id="PTHR36152:SF5">
    <property type="entry name" value="PROTEIN HCP1"/>
    <property type="match status" value="1"/>
</dbReference>
<dbReference type="OrthoDB" id="5066999at2"/>
<evidence type="ECO:0000313" key="1">
    <source>
        <dbReference type="EMBL" id="KGX15918.1"/>
    </source>
</evidence>
<dbReference type="EMBL" id="JQIM01000008">
    <property type="protein sequence ID" value="KGX15918.1"/>
    <property type="molecule type" value="Genomic_DNA"/>
</dbReference>
<dbReference type="Proteomes" id="UP000231878">
    <property type="component" value="Unassembled WGS sequence"/>
</dbReference>
<proteinExistence type="predicted"/>
<accession>A0A069BFI9</accession>
<reference evidence="2 4" key="2">
    <citation type="submission" date="2017-11" db="EMBL/GenBank/DDBJ databases">
        <title>Molecular characterization of Burkholderia pseudomallei and closely related isolates from Vietnam.</title>
        <authorList>
            <person name="Ustinov D.V."/>
            <person name="Antonov A.S."/>
            <person name="Avdusheva E.F."/>
            <person name="Shpak I.M."/>
            <person name="Zakharova I.B."/>
            <person name="Thi L.A."/>
            <person name="Teteryatnikova N."/>
            <person name="Lopasteyskaya Y.A."/>
            <person name="Kuzyutina J.A."/>
            <person name="Ngo T.N."/>
            <person name="Victorov D.V."/>
        </authorList>
    </citation>
    <scope>NUCLEOTIDE SEQUENCE [LARGE SCALE GENOMIC DNA]</scope>
    <source>
        <strain evidence="2 4">V1512</strain>
    </source>
</reference>
<dbReference type="InterPro" id="IPR008514">
    <property type="entry name" value="T6SS_Hcp"/>
</dbReference>
<name>A0A069BFI9_BURPE</name>
<organism evidence="1 3">
    <name type="scientific">Burkholderia pseudomallei</name>
    <name type="common">Pseudomonas pseudomallei</name>
    <dbReference type="NCBI Taxonomy" id="28450"/>
    <lineage>
        <taxon>Bacteria</taxon>
        <taxon>Pseudomonadati</taxon>
        <taxon>Pseudomonadota</taxon>
        <taxon>Betaproteobacteria</taxon>
        <taxon>Burkholderiales</taxon>
        <taxon>Burkholderiaceae</taxon>
        <taxon>Burkholderia</taxon>
        <taxon>pseudomallei group</taxon>
    </lineage>
</organism>
<dbReference type="Proteomes" id="UP000030475">
    <property type="component" value="Unassembled WGS sequence"/>
</dbReference>
<dbReference type="PANTHER" id="PTHR36152">
    <property type="entry name" value="CYTOPLASMIC PROTEIN-RELATED"/>
    <property type="match status" value="1"/>
</dbReference>
<comment type="caution">
    <text evidence="1">The sequence shown here is derived from an EMBL/GenBank/DDBJ whole genome shotgun (WGS) entry which is preliminary data.</text>
</comment>
<sequence>MGVAMFMKVDGVTGESADAQHKGWTDIQSFSWGASQPGAMASGSGGNAGKASFNDLVVAAYMDKGATAIIKNCASGKHLPTVEISACKTGGSQIEFMRVTLQEVLVTSAQIAGVDPGDAADRLMMQYGFQAAKVKKQYWQQNDNGGKGAEVSVGWNIKENTEM</sequence>
<dbReference type="RefSeq" id="WP_004190698.1">
    <property type="nucleotide sequence ID" value="NZ_AP028072.1"/>
</dbReference>
<dbReference type="OMA" id="FTWGATQ"/>
<dbReference type="InterPro" id="IPR053165">
    <property type="entry name" value="HSI-I_assembly_Hcp1"/>
</dbReference>